<sequence>MTNGRNSARPTWTLGPNLSYKLWWVFIYTNPAIPRSSQRGMGRKKSLYAADRLLGSGEFNAGVGSDRFELNEEDVWASGAAAPSSCEYVRNWRRWEGGGKNRRQVSGLSLEFKCEGDHPSGSCGAIDTGLSSPVSVPLWGGRTAVGPVESATSASRSDGEETEEWIPPHEYLAREKGKSAVATSVFEGVGRTLKGRDMSRVRDAVWSQIGYSG</sequence>
<evidence type="ECO:0000256" key="1">
    <source>
        <dbReference type="ARBA" id="ARBA00034773"/>
    </source>
</evidence>
<dbReference type="AlphaFoldDB" id="A0A835R328"/>
<organism evidence="2 3">
    <name type="scientific">Vanilla planifolia</name>
    <name type="common">Vanilla</name>
    <dbReference type="NCBI Taxonomy" id="51239"/>
    <lineage>
        <taxon>Eukaryota</taxon>
        <taxon>Viridiplantae</taxon>
        <taxon>Streptophyta</taxon>
        <taxon>Embryophyta</taxon>
        <taxon>Tracheophyta</taxon>
        <taxon>Spermatophyta</taxon>
        <taxon>Magnoliopsida</taxon>
        <taxon>Liliopsida</taxon>
        <taxon>Asparagales</taxon>
        <taxon>Orchidaceae</taxon>
        <taxon>Vanilloideae</taxon>
        <taxon>Vanilleae</taxon>
        <taxon>Vanilla</taxon>
    </lineage>
</organism>
<name>A0A835R328_VANPL</name>
<dbReference type="EMBL" id="JADCNM010000005">
    <property type="protein sequence ID" value="KAG0481831.1"/>
    <property type="molecule type" value="Genomic_DNA"/>
</dbReference>
<dbReference type="PANTHER" id="PTHR46525:SF18">
    <property type="entry name" value="SENESCENCE REGULATOR S40"/>
    <property type="match status" value="1"/>
</dbReference>
<proteinExistence type="inferred from homology"/>
<evidence type="ECO:0000313" key="2">
    <source>
        <dbReference type="EMBL" id="KAG0481831.1"/>
    </source>
</evidence>
<dbReference type="InterPro" id="IPR007608">
    <property type="entry name" value="Senescence_reg_S40"/>
</dbReference>
<dbReference type="OrthoDB" id="1917735at2759"/>
<dbReference type="Proteomes" id="UP000639772">
    <property type="component" value="Unassembled WGS sequence"/>
</dbReference>
<comment type="caution">
    <text evidence="2">The sequence shown here is derived from an EMBL/GenBank/DDBJ whole genome shotgun (WGS) entry which is preliminary data.</text>
</comment>
<gene>
    <name evidence="2" type="ORF">HPP92_009915</name>
</gene>
<evidence type="ECO:0000313" key="3">
    <source>
        <dbReference type="Proteomes" id="UP000639772"/>
    </source>
</evidence>
<reference evidence="2 3" key="1">
    <citation type="journal article" date="2020" name="Nat. Food">
        <title>A phased Vanilla planifolia genome enables genetic improvement of flavour and production.</title>
        <authorList>
            <person name="Hasing T."/>
            <person name="Tang H."/>
            <person name="Brym M."/>
            <person name="Khazi F."/>
            <person name="Huang T."/>
            <person name="Chambers A.H."/>
        </authorList>
    </citation>
    <scope>NUCLEOTIDE SEQUENCE [LARGE SCALE GENOMIC DNA]</scope>
    <source>
        <tissue evidence="2">Leaf</tissue>
    </source>
</reference>
<dbReference type="PANTHER" id="PTHR46525">
    <property type="entry name" value="EMB|CAB72159.1"/>
    <property type="match status" value="1"/>
</dbReference>
<comment type="similarity">
    <text evidence="1">Belongs to the senescence regulator S40 family.</text>
</comment>
<dbReference type="GO" id="GO:0010150">
    <property type="term" value="P:leaf senescence"/>
    <property type="evidence" value="ECO:0007669"/>
    <property type="project" value="UniProtKB-ARBA"/>
</dbReference>
<accession>A0A835R328</accession>
<protein>
    <recommendedName>
        <fullName evidence="4">Senescence regulator</fullName>
    </recommendedName>
</protein>
<dbReference type="Pfam" id="PF04520">
    <property type="entry name" value="Senescence_reg"/>
    <property type="match status" value="1"/>
</dbReference>
<evidence type="ECO:0008006" key="4">
    <source>
        <dbReference type="Google" id="ProtNLM"/>
    </source>
</evidence>